<dbReference type="AlphaFoldDB" id="A0A6A5T4A3"/>
<feature type="compositionally biased region" description="Polar residues" evidence="1">
    <location>
        <begin position="92"/>
        <end position="115"/>
    </location>
</feature>
<dbReference type="Proteomes" id="UP000800038">
    <property type="component" value="Unassembled WGS sequence"/>
</dbReference>
<reference evidence="2" key="1">
    <citation type="journal article" date="2020" name="Stud. Mycol.">
        <title>101 Dothideomycetes genomes: a test case for predicting lifestyles and emergence of pathogens.</title>
        <authorList>
            <person name="Haridas S."/>
            <person name="Albert R."/>
            <person name="Binder M."/>
            <person name="Bloem J."/>
            <person name="Labutti K."/>
            <person name="Salamov A."/>
            <person name="Andreopoulos B."/>
            <person name="Baker S."/>
            <person name="Barry K."/>
            <person name="Bills G."/>
            <person name="Bluhm B."/>
            <person name="Cannon C."/>
            <person name="Castanera R."/>
            <person name="Culley D."/>
            <person name="Daum C."/>
            <person name="Ezra D."/>
            <person name="Gonzalez J."/>
            <person name="Henrissat B."/>
            <person name="Kuo A."/>
            <person name="Liang C."/>
            <person name="Lipzen A."/>
            <person name="Lutzoni F."/>
            <person name="Magnuson J."/>
            <person name="Mondo S."/>
            <person name="Nolan M."/>
            <person name="Ohm R."/>
            <person name="Pangilinan J."/>
            <person name="Park H.-J."/>
            <person name="Ramirez L."/>
            <person name="Alfaro M."/>
            <person name="Sun H."/>
            <person name="Tritt A."/>
            <person name="Yoshinaga Y."/>
            <person name="Zwiers L.-H."/>
            <person name="Turgeon B."/>
            <person name="Goodwin S."/>
            <person name="Spatafora J."/>
            <person name="Crous P."/>
            <person name="Grigoriev I."/>
        </authorList>
    </citation>
    <scope>NUCLEOTIDE SEQUENCE</scope>
    <source>
        <strain evidence="2">CBS 161.51</strain>
    </source>
</reference>
<feature type="compositionally biased region" description="Basic and acidic residues" evidence="1">
    <location>
        <begin position="64"/>
        <end position="84"/>
    </location>
</feature>
<name>A0A6A5T4A3_9PLEO</name>
<evidence type="ECO:0000313" key="2">
    <source>
        <dbReference type="EMBL" id="KAF1946539.1"/>
    </source>
</evidence>
<feature type="compositionally biased region" description="Basic and acidic residues" evidence="1">
    <location>
        <begin position="148"/>
        <end position="157"/>
    </location>
</feature>
<proteinExistence type="predicted"/>
<evidence type="ECO:0000313" key="3">
    <source>
        <dbReference type="Proteomes" id="UP000800038"/>
    </source>
</evidence>
<keyword evidence="3" id="KW-1185">Reference proteome</keyword>
<evidence type="ECO:0000256" key="1">
    <source>
        <dbReference type="SAM" id="MobiDB-lite"/>
    </source>
</evidence>
<sequence>MERLACYKEYNSGAVFWSPQKIKDARACKRAKQQEEDQKKLQKANNKDLKEANKLYKKKIAEERRLAREKAKEEKERVRVEKDAKYKRKQEAQNTQKAVQQPQLGKRNASQSSQPKGKRVQRSGVDGEGGRWNVAPSAAPSCTTNCERSAKPQRIFE</sequence>
<gene>
    <name evidence="2" type="ORF">EJ02DRAFT_495383</name>
</gene>
<feature type="region of interest" description="Disordered" evidence="1">
    <location>
        <begin position="64"/>
        <end position="157"/>
    </location>
</feature>
<protein>
    <submittedName>
        <fullName evidence="2">Uncharacterized protein</fullName>
    </submittedName>
</protein>
<organism evidence="2 3">
    <name type="scientific">Clathrospora elynae</name>
    <dbReference type="NCBI Taxonomy" id="706981"/>
    <lineage>
        <taxon>Eukaryota</taxon>
        <taxon>Fungi</taxon>
        <taxon>Dikarya</taxon>
        <taxon>Ascomycota</taxon>
        <taxon>Pezizomycotina</taxon>
        <taxon>Dothideomycetes</taxon>
        <taxon>Pleosporomycetidae</taxon>
        <taxon>Pleosporales</taxon>
        <taxon>Diademaceae</taxon>
        <taxon>Clathrospora</taxon>
    </lineage>
</organism>
<accession>A0A6A5T4A3</accession>
<dbReference type="EMBL" id="ML976003">
    <property type="protein sequence ID" value="KAF1946539.1"/>
    <property type="molecule type" value="Genomic_DNA"/>
</dbReference>